<reference evidence="1" key="1">
    <citation type="submission" date="2018-05" db="EMBL/GenBank/DDBJ databases">
        <authorList>
            <person name="Lanie J.A."/>
            <person name="Ng W.-L."/>
            <person name="Kazmierczak K.M."/>
            <person name="Andrzejewski T.M."/>
            <person name="Davidsen T.M."/>
            <person name="Wayne K.J."/>
            <person name="Tettelin H."/>
            <person name="Glass J.I."/>
            <person name="Rusch D."/>
            <person name="Podicherti R."/>
            <person name="Tsui H.-C.T."/>
            <person name="Winkler M.E."/>
        </authorList>
    </citation>
    <scope>NUCLEOTIDE SEQUENCE</scope>
</reference>
<evidence type="ECO:0000313" key="1">
    <source>
        <dbReference type="EMBL" id="SVB52183.1"/>
    </source>
</evidence>
<protein>
    <submittedName>
        <fullName evidence="1">Uncharacterized protein</fullName>
    </submittedName>
</protein>
<sequence length="52" mass="6029">MKKAVDDVFITMEKNPGDFLSTFDKNVEKVAKKQGVKVKDIMNYFDKEMLTI</sequence>
<proteinExistence type="predicted"/>
<organism evidence="1">
    <name type="scientific">marine metagenome</name>
    <dbReference type="NCBI Taxonomy" id="408172"/>
    <lineage>
        <taxon>unclassified sequences</taxon>
        <taxon>metagenomes</taxon>
        <taxon>ecological metagenomes</taxon>
    </lineage>
</organism>
<accession>A0A382EQD5</accession>
<dbReference type="EMBL" id="UINC01045431">
    <property type="protein sequence ID" value="SVB52183.1"/>
    <property type="molecule type" value="Genomic_DNA"/>
</dbReference>
<name>A0A382EQD5_9ZZZZ</name>
<gene>
    <name evidence="1" type="ORF">METZ01_LOCUS205037</name>
</gene>
<dbReference type="AlphaFoldDB" id="A0A382EQD5"/>